<dbReference type="SUPFAM" id="SSF57756">
    <property type="entry name" value="Retrovirus zinc finger-like domains"/>
    <property type="match status" value="1"/>
</dbReference>
<protein>
    <recommendedName>
        <fullName evidence="3">CCHC-type domain-containing protein</fullName>
    </recommendedName>
</protein>
<dbReference type="AlphaFoldDB" id="A0A9D4KJ78"/>
<keyword evidence="1" id="KW-0863">Zinc-finger</keyword>
<feature type="region of interest" description="Disordered" evidence="2">
    <location>
        <begin position="339"/>
        <end position="363"/>
    </location>
</feature>
<gene>
    <name evidence="4" type="ORF">DPMN_113528</name>
</gene>
<reference evidence="4" key="2">
    <citation type="submission" date="2020-11" db="EMBL/GenBank/DDBJ databases">
        <authorList>
            <person name="McCartney M.A."/>
            <person name="Auch B."/>
            <person name="Kono T."/>
            <person name="Mallez S."/>
            <person name="Becker A."/>
            <person name="Gohl D.M."/>
            <person name="Silverstein K.A.T."/>
            <person name="Koren S."/>
            <person name="Bechman K.B."/>
            <person name="Herman A."/>
            <person name="Abrahante J.E."/>
            <person name="Garbe J."/>
        </authorList>
    </citation>
    <scope>NUCLEOTIDE SEQUENCE</scope>
    <source>
        <strain evidence="4">Duluth1</strain>
        <tissue evidence="4">Whole animal</tissue>
    </source>
</reference>
<dbReference type="InterPro" id="IPR036875">
    <property type="entry name" value="Znf_CCHC_sf"/>
</dbReference>
<dbReference type="Gene3D" id="4.10.60.10">
    <property type="entry name" value="Zinc finger, CCHC-type"/>
    <property type="match status" value="1"/>
</dbReference>
<keyword evidence="5" id="KW-1185">Reference proteome</keyword>
<reference evidence="4" key="1">
    <citation type="journal article" date="2019" name="bioRxiv">
        <title>The Genome of the Zebra Mussel, Dreissena polymorpha: A Resource for Invasive Species Research.</title>
        <authorList>
            <person name="McCartney M.A."/>
            <person name="Auch B."/>
            <person name="Kono T."/>
            <person name="Mallez S."/>
            <person name="Zhang Y."/>
            <person name="Obille A."/>
            <person name="Becker A."/>
            <person name="Abrahante J.E."/>
            <person name="Garbe J."/>
            <person name="Badalamenti J.P."/>
            <person name="Herman A."/>
            <person name="Mangelson H."/>
            <person name="Liachko I."/>
            <person name="Sullivan S."/>
            <person name="Sone E.D."/>
            <person name="Koren S."/>
            <person name="Silverstein K.A.T."/>
            <person name="Beckman K.B."/>
            <person name="Gohl D.M."/>
        </authorList>
    </citation>
    <scope>NUCLEOTIDE SEQUENCE</scope>
    <source>
        <strain evidence="4">Duluth1</strain>
        <tissue evidence="4">Whole animal</tissue>
    </source>
</reference>
<dbReference type="PANTHER" id="PTHR45823:SF1">
    <property type="entry name" value="T-SNARE COILED-COIL HOMOLOGY DOMAIN-CONTAINING PROTEIN"/>
    <property type="match status" value="1"/>
</dbReference>
<feature type="domain" description="CCHC-type" evidence="3">
    <location>
        <begin position="302"/>
        <end position="317"/>
    </location>
</feature>
<dbReference type="PROSITE" id="PS50158">
    <property type="entry name" value="ZF_CCHC"/>
    <property type="match status" value="1"/>
</dbReference>
<sequence>MDEKGDDFDSFKLKFTSYARAFKWTEDECRFCLCWSLQGDAAKYHTLISSGTGPLTYKQLMKKLEKRFGGKELVEAAQTRFNQPCQEPNESLEKWADRVQMLSLRAFRKISEKYAALQAVNRFCLGLENIEASKDVCLKRFKTMDEAKDYVHYYLHISNTNVHPKGSRRTSQRDDPEEFVNVFETSINRMQEIDERLKQMQSLFDKHMAYNRSEGAGGRANSGYRRGTSGFIQMDNTPNSGGYGRSGGFQPWNSNRNQAGYSEGGGYRGQGGPGRPTERGERNNGWGGQQETGERQPGIYDCFFCGETGHMRSDCEKWKATQKCYACLEMWHRRPECPYRQSVGRAPRGYNERESGKGATPDS</sequence>
<evidence type="ECO:0000259" key="3">
    <source>
        <dbReference type="PROSITE" id="PS50158"/>
    </source>
</evidence>
<dbReference type="GO" id="GO:0003676">
    <property type="term" value="F:nucleic acid binding"/>
    <property type="evidence" value="ECO:0007669"/>
    <property type="project" value="InterPro"/>
</dbReference>
<organism evidence="4 5">
    <name type="scientific">Dreissena polymorpha</name>
    <name type="common">Zebra mussel</name>
    <name type="synonym">Mytilus polymorpha</name>
    <dbReference type="NCBI Taxonomy" id="45954"/>
    <lineage>
        <taxon>Eukaryota</taxon>
        <taxon>Metazoa</taxon>
        <taxon>Spiralia</taxon>
        <taxon>Lophotrochozoa</taxon>
        <taxon>Mollusca</taxon>
        <taxon>Bivalvia</taxon>
        <taxon>Autobranchia</taxon>
        <taxon>Heteroconchia</taxon>
        <taxon>Euheterodonta</taxon>
        <taxon>Imparidentia</taxon>
        <taxon>Neoheterodontei</taxon>
        <taxon>Myida</taxon>
        <taxon>Dreissenoidea</taxon>
        <taxon>Dreissenidae</taxon>
        <taxon>Dreissena</taxon>
    </lineage>
</organism>
<dbReference type="Pfam" id="PF14893">
    <property type="entry name" value="PNMA"/>
    <property type="match status" value="1"/>
</dbReference>
<accession>A0A9D4KJ78</accession>
<dbReference type="SMART" id="SM00343">
    <property type="entry name" value="ZnF_C2HC"/>
    <property type="match status" value="2"/>
</dbReference>
<name>A0A9D4KJ78_DREPO</name>
<keyword evidence="1" id="KW-0862">Zinc</keyword>
<evidence type="ECO:0000313" key="4">
    <source>
        <dbReference type="EMBL" id="KAH3840086.1"/>
    </source>
</evidence>
<evidence type="ECO:0000256" key="1">
    <source>
        <dbReference type="PROSITE-ProRule" id="PRU00047"/>
    </source>
</evidence>
<evidence type="ECO:0000256" key="2">
    <source>
        <dbReference type="SAM" id="MobiDB-lite"/>
    </source>
</evidence>
<feature type="compositionally biased region" description="Gly residues" evidence="2">
    <location>
        <begin position="262"/>
        <end position="274"/>
    </location>
</feature>
<feature type="region of interest" description="Disordered" evidence="2">
    <location>
        <begin position="237"/>
        <end position="293"/>
    </location>
</feature>
<dbReference type="GO" id="GO:0008270">
    <property type="term" value="F:zinc ion binding"/>
    <property type="evidence" value="ECO:0007669"/>
    <property type="project" value="UniProtKB-KW"/>
</dbReference>
<dbReference type="InterPro" id="IPR001878">
    <property type="entry name" value="Znf_CCHC"/>
</dbReference>
<comment type="caution">
    <text evidence="4">The sequence shown here is derived from an EMBL/GenBank/DDBJ whole genome shotgun (WGS) entry which is preliminary data.</text>
</comment>
<proteinExistence type="predicted"/>
<dbReference type="Pfam" id="PF00098">
    <property type="entry name" value="zf-CCHC"/>
    <property type="match status" value="1"/>
</dbReference>
<evidence type="ECO:0000313" key="5">
    <source>
        <dbReference type="Proteomes" id="UP000828390"/>
    </source>
</evidence>
<dbReference type="PANTHER" id="PTHR45823">
    <property type="entry name" value="T-SNARE COILED-COIL HOMOLOGY DOMAIN-CONTAINING PROTEIN"/>
    <property type="match status" value="1"/>
</dbReference>
<dbReference type="Proteomes" id="UP000828390">
    <property type="component" value="Unassembled WGS sequence"/>
</dbReference>
<dbReference type="InterPro" id="IPR048270">
    <property type="entry name" value="PNMA_C"/>
</dbReference>
<keyword evidence="1" id="KW-0479">Metal-binding</keyword>
<dbReference type="EMBL" id="JAIWYP010000004">
    <property type="protein sequence ID" value="KAH3840086.1"/>
    <property type="molecule type" value="Genomic_DNA"/>
</dbReference>